<organism evidence="1 2">
    <name type="scientific">Araneus ventricosus</name>
    <name type="common">Orbweaver spider</name>
    <name type="synonym">Epeira ventricosa</name>
    <dbReference type="NCBI Taxonomy" id="182803"/>
    <lineage>
        <taxon>Eukaryota</taxon>
        <taxon>Metazoa</taxon>
        <taxon>Ecdysozoa</taxon>
        <taxon>Arthropoda</taxon>
        <taxon>Chelicerata</taxon>
        <taxon>Arachnida</taxon>
        <taxon>Araneae</taxon>
        <taxon>Araneomorphae</taxon>
        <taxon>Entelegynae</taxon>
        <taxon>Araneoidea</taxon>
        <taxon>Araneidae</taxon>
        <taxon>Araneus</taxon>
    </lineage>
</organism>
<protein>
    <submittedName>
        <fullName evidence="1">Uncharacterized protein</fullName>
    </submittedName>
</protein>
<evidence type="ECO:0000313" key="1">
    <source>
        <dbReference type="EMBL" id="GBO34583.1"/>
    </source>
</evidence>
<dbReference type="EMBL" id="BGPR01058429">
    <property type="protein sequence ID" value="GBO34583.1"/>
    <property type="molecule type" value="Genomic_DNA"/>
</dbReference>
<evidence type="ECO:0000313" key="2">
    <source>
        <dbReference type="Proteomes" id="UP000499080"/>
    </source>
</evidence>
<name>A0A4Y2WAA7_ARAVE</name>
<keyword evidence="2" id="KW-1185">Reference proteome</keyword>
<accession>A0A4Y2WAA7</accession>
<comment type="caution">
    <text evidence="1">The sequence shown here is derived from an EMBL/GenBank/DDBJ whole genome shotgun (WGS) entry which is preliminary data.</text>
</comment>
<reference evidence="1 2" key="1">
    <citation type="journal article" date="2019" name="Sci. Rep.">
        <title>Orb-weaving spider Araneus ventricosus genome elucidates the spidroin gene catalogue.</title>
        <authorList>
            <person name="Kono N."/>
            <person name="Nakamura H."/>
            <person name="Ohtoshi R."/>
            <person name="Moran D.A.P."/>
            <person name="Shinohara A."/>
            <person name="Yoshida Y."/>
            <person name="Fujiwara M."/>
            <person name="Mori M."/>
            <person name="Tomita M."/>
            <person name="Arakawa K."/>
        </authorList>
    </citation>
    <scope>NUCLEOTIDE SEQUENCE [LARGE SCALE GENOMIC DNA]</scope>
</reference>
<dbReference type="Proteomes" id="UP000499080">
    <property type="component" value="Unassembled WGS sequence"/>
</dbReference>
<gene>
    <name evidence="1" type="ORF">AVEN_271729_1</name>
</gene>
<proteinExistence type="predicted"/>
<dbReference type="AlphaFoldDB" id="A0A4Y2WAA7"/>
<sequence>MAALQLLQQRSSPNSKSMTHFIARACAQTIGAAICTYARSTRKCNYRFLDIQIISDKLGVAPVVHCAGPSYSDVFKSVSISGQWEFLLSSG</sequence>